<evidence type="ECO:0000313" key="1">
    <source>
        <dbReference type="EMBL" id="MDO8106686.1"/>
    </source>
</evidence>
<reference evidence="1 2" key="1">
    <citation type="submission" date="2023-07" db="EMBL/GenBank/DDBJ databases">
        <title>Description of novel actinomycetes strains, isolated from tidal flat sediment.</title>
        <authorList>
            <person name="Lu C."/>
        </authorList>
    </citation>
    <scope>NUCLEOTIDE SEQUENCE [LARGE SCALE GENOMIC DNA]</scope>
    <source>
        <strain evidence="1 2">SYSU T00b441</strain>
    </source>
</reference>
<comment type="caution">
    <text evidence="1">The sequence shown here is derived from an EMBL/GenBank/DDBJ whole genome shotgun (WGS) entry which is preliminary data.</text>
</comment>
<dbReference type="Gene3D" id="3.40.50.720">
    <property type="entry name" value="NAD(P)-binding Rossmann-like Domain"/>
    <property type="match status" value="1"/>
</dbReference>
<dbReference type="EMBL" id="JAUQYP010000001">
    <property type="protein sequence ID" value="MDO8106686.1"/>
    <property type="molecule type" value="Genomic_DNA"/>
</dbReference>
<name>A0ABT9D8A4_9CELL</name>
<dbReference type="Gene3D" id="3.90.180.10">
    <property type="entry name" value="Medium-chain alcohol dehydrogenases, catalytic domain"/>
    <property type="match status" value="1"/>
</dbReference>
<protein>
    <submittedName>
        <fullName evidence="1">Zinc-binding dehydrogenase</fullName>
    </submittedName>
</protein>
<evidence type="ECO:0000313" key="2">
    <source>
        <dbReference type="Proteomes" id="UP001232536"/>
    </source>
</evidence>
<dbReference type="Pfam" id="PF13602">
    <property type="entry name" value="ADH_zinc_N_2"/>
    <property type="match status" value="1"/>
</dbReference>
<gene>
    <name evidence="1" type="ORF">Q6348_05685</name>
</gene>
<sequence>GYVIQLAKADGITVVADAAAKDRELVERLGADVVLPRGEGFSEAVRERYPDGVDGLADGAVLNAAALPAVKDGGRMATVRGWDGGGRDRVTVVPVRVFAHALEWEALDRLRLQVEEGVLTLRVADVLPATQAGEAHRRLEAGGVRGRLVLQF</sequence>
<feature type="non-terminal residue" evidence="1">
    <location>
        <position position="1"/>
    </location>
</feature>
<dbReference type="RefSeq" id="WP_304600330.1">
    <property type="nucleotide sequence ID" value="NZ_JAUQYP010000001.1"/>
</dbReference>
<dbReference type="Proteomes" id="UP001232536">
    <property type="component" value="Unassembled WGS sequence"/>
</dbReference>
<accession>A0ABT9D8A4</accession>
<dbReference type="SUPFAM" id="SSF51735">
    <property type="entry name" value="NAD(P)-binding Rossmann-fold domains"/>
    <property type="match status" value="1"/>
</dbReference>
<organism evidence="1 2">
    <name type="scientific">Actinotalea lenta</name>
    <dbReference type="NCBI Taxonomy" id="3064654"/>
    <lineage>
        <taxon>Bacteria</taxon>
        <taxon>Bacillati</taxon>
        <taxon>Actinomycetota</taxon>
        <taxon>Actinomycetes</taxon>
        <taxon>Micrococcales</taxon>
        <taxon>Cellulomonadaceae</taxon>
        <taxon>Actinotalea</taxon>
    </lineage>
</organism>
<dbReference type="InterPro" id="IPR036291">
    <property type="entry name" value="NAD(P)-bd_dom_sf"/>
</dbReference>
<proteinExistence type="predicted"/>
<keyword evidence="2" id="KW-1185">Reference proteome</keyword>